<evidence type="ECO:0000313" key="7">
    <source>
        <dbReference type="Proteomes" id="UP000287401"/>
    </source>
</evidence>
<dbReference type="STRING" id="13690.AX777_20985"/>
<proteinExistence type="predicted"/>
<reference evidence="2 6" key="3">
    <citation type="submission" date="2018-10" db="EMBL/GenBank/DDBJ databases">
        <title>Characterization and genome analysis of a novel bacterium Sphingobium yanoikuyae SJTF8 capable of degrading PAHs.</title>
        <authorList>
            <person name="Yin C."/>
            <person name="Xiong W."/>
            <person name="Liang R."/>
        </authorList>
    </citation>
    <scope>NUCLEOTIDE SEQUENCE [LARGE SCALE GENOMIC DNA]</scope>
    <source>
        <strain evidence="2 6">SJTF8</strain>
    </source>
</reference>
<organism evidence="3 5">
    <name type="scientific">Sphingobium yanoikuyae</name>
    <name type="common">Sphingomonas yanoikuyae</name>
    <dbReference type="NCBI Taxonomy" id="13690"/>
    <lineage>
        <taxon>Bacteria</taxon>
        <taxon>Pseudomonadati</taxon>
        <taxon>Pseudomonadota</taxon>
        <taxon>Alphaproteobacteria</taxon>
        <taxon>Sphingomonadales</taxon>
        <taxon>Sphingomonadaceae</taxon>
        <taxon>Sphingobium</taxon>
    </lineage>
</organism>
<dbReference type="EMBL" id="QRAL01000023">
    <property type="protein sequence ID" value="RSU55009.1"/>
    <property type="molecule type" value="Genomic_DNA"/>
</dbReference>
<dbReference type="PATRIC" id="fig|13690.10.peg.4420"/>
<dbReference type="GO" id="GO:0008675">
    <property type="term" value="F:2-dehydro-3-deoxy-phosphogluconate aldolase activity"/>
    <property type="evidence" value="ECO:0007669"/>
    <property type="project" value="UniProtKB-EC"/>
</dbReference>
<feature type="transmembrane region" description="Helical" evidence="1">
    <location>
        <begin position="53"/>
        <end position="72"/>
    </location>
</feature>
<keyword evidence="1" id="KW-1133">Transmembrane helix</keyword>
<keyword evidence="1" id="KW-0472">Membrane</keyword>
<dbReference type="Proteomes" id="UP000287401">
    <property type="component" value="Unassembled WGS sequence"/>
</dbReference>
<evidence type="ECO:0000313" key="4">
    <source>
        <dbReference type="EMBL" id="RSU55009.1"/>
    </source>
</evidence>
<gene>
    <name evidence="3" type="ORF">CP98_04295</name>
    <name evidence="4" type="ORF">DAH51_18210</name>
    <name evidence="2" type="ORF">EBF16_22490</name>
</gene>
<sequence length="102" mass="10613">MSKAAILRARSGWRYRGNVALRTLAGTVGAYAVAALAAMLLARTLPMGRLEAVTVATMFSYLFAPAVSVWAFLARGPWVALGGVIVLSALLAGLVWTSGGFA</sequence>
<reference evidence="3 5" key="1">
    <citation type="submission" date="2014-03" db="EMBL/GenBank/DDBJ databases">
        <title>Genome sequence of Sphingobium yanoikuyae B1.</title>
        <authorList>
            <person name="Gan H.M."/>
            <person name="Gan H.Y."/>
            <person name="Savka M.A."/>
        </authorList>
    </citation>
    <scope>NUCLEOTIDE SEQUENCE [LARGE SCALE GENOMIC DNA]</scope>
    <source>
        <strain evidence="3 5">B1</strain>
    </source>
</reference>
<evidence type="ECO:0000256" key="1">
    <source>
        <dbReference type="SAM" id="Phobius"/>
    </source>
</evidence>
<evidence type="ECO:0000313" key="3">
    <source>
        <dbReference type="EMBL" id="KEZ16013.1"/>
    </source>
</evidence>
<dbReference type="RefSeq" id="WP_037508522.1">
    <property type="nucleotide sequence ID" value="NZ_CAIGKD010000018.1"/>
</dbReference>
<accession>A0A084EDH1</accession>
<dbReference type="EC" id="4.1.2.14" evidence="3"/>
<keyword evidence="1" id="KW-0812">Transmembrane</keyword>
<evidence type="ECO:0000313" key="5">
    <source>
        <dbReference type="Proteomes" id="UP000028534"/>
    </source>
</evidence>
<evidence type="ECO:0000313" key="2">
    <source>
        <dbReference type="EMBL" id="AYO79385.1"/>
    </source>
</evidence>
<evidence type="ECO:0000313" key="6">
    <source>
        <dbReference type="Proteomes" id="UP000280708"/>
    </source>
</evidence>
<dbReference type="AlphaFoldDB" id="A0A084EDH1"/>
<dbReference type="EMBL" id="JGVR01000036">
    <property type="protein sequence ID" value="KEZ16013.1"/>
    <property type="molecule type" value="Genomic_DNA"/>
</dbReference>
<feature type="transmembrane region" description="Helical" evidence="1">
    <location>
        <begin position="20"/>
        <end position="41"/>
    </location>
</feature>
<feature type="transmembrane region" description="Helical" evidence="1">
    <location>
        <begin position="78"/>
        <end position="97"/>
    </location>
</feature>
<reference evidence="4 7" key="2">
    <citation type="submission" date="2018-07" db="EMBL/GenBank/DDBJ databases">
        <title>Genomic and Epidemiologic Investigation of an Indolent Hospital Outbreak.</title>
        <authorList>
            <person name="Johnson R.C."/>
            <person name="Deming C."/>
            <person name="Conlan S."/>
            <person name="Zellmer C.J."/>
            <person name="Michelin A.V."/>
            <person name="Lee-Lin S."/>
            <person name="Thomas P.J."/>
            <person name="Park M."/>
            <person name="Weingarten R.A."/>
            <person name="Less J."/>
            <person name="Dekker J.P."/>
            <person name="Frank K.M."/>
            <person name="Musser K.A."/>
            <person name="Mcquiston J.R."/>
            <person name="Henderson D.K."/>
            <person name="Lau A.F."/>
            <person name="Palmore T.N."/>
            <person name="Segre J.A."/>
        </authorList>
    </citation>
    <scope>NUCLEOTIDE SEQUENCE [LARGE SCALE GENOMIC DNA]</scope>
    <source>
        <strain evidence="4 7">SK-NIH.Env6_1116</strain>
    </source>
</reference>
<name>A0A084EDH1_SPHYA</name>
<dbReference type="Proteomes" id="UP000280708">
    <property type="component" value="Chromosome"/>
</dbReference>
<dbReference type="Proteomes" id="UP000028534">
    <property type="component" value="Unassembled WGS sequence"/>
</dbReference>
<protein>
    <submittedName>
        <fullName evidence="3">Keto-hydroxyglutarate-aldolase/keto-deoxy-phosphogluconate aldolase</fullName>
        <ecNumber evidence="3">4.1.2.14</ecNumber>
    </submittedName>
    <submittedName>
        <fullName evidence="2">Ketohydroxyglutarate aldolase</fullName>
    </submittedName>
</protein>
<dbReference type="EMBL" id="CP033230">
    <property type="protein sequence ID" value="AYO79385.1"/>
    <property type="molecule type" value="Genomic_DNA"/>
</dbReference>
<keyword evidence="3" id="KW-0456">Lyase</keyword>